<sequence length="245" mass="26900">MAITEDNSKIVIFGGRVPLAPNSTSSSESTFSEELFVLDIATSSWKKGPNAAIKRGYTACIIVGDQFLAWGGYNDNLVVSGPPIVFDLTKFEWANTYTAPIYNQTHQTQTQTITGSQTPSSTQSQPTQTGEPSATNKEAIIGGSVGALALIVIIAGLIIYKRWRRGKSQGYSVPEEKGFNQYDDSCAPEYLRNSMTEHVYYNSNPTRGPQLMTRRNPQEMTPMTLYQGQIPQESFVANVTHGTQL</sequence>
<dbReference type="GeneID" id="33561265"/>
<dbReference type="InterPro" id="IPR011043">
    <property type="entry name" value="Gal_Oxase/kelch_b-propeller"/>
</dbReference>
<name>A0A1Y2H5Y5_9FUNG</name>
<reference evidence="3 4" key="1">
    <citation type="submission" date="2016-07" db="EMBL/GenBank/DDBJ databases">
        <title>Pervasive Adenine N6-methylation of Active Genes in Fungi.</title>
        <authorList>
            <consortium name="DOE Joint Genome Institute"/>
            <person name="Mondo S.J."/>
            <person name="Dannebaum R.O."/>
            <person name="Kuo R.C."/>
            <person name="Labutti K."/>
            <person name="Haridas S."/>
            <person name="Kuo A."/>
            <person name="Salamov A."/>
            <person name="Ahrendt S.R."/>
            <person name="Lipzen A."/>
            <person name="Sullivan W."/>
            <person name="Andreopoulos W.B."/>
            <person name="Clum A."/>
            <person name="Lindquist E."/>
            <person name="Daum C."/>
            <person name="Ramamoorthy G.K."/>
            <person name="Gryganskyi A."/>
            <person name="Culley D."/>
            <person name="Magnuson J.K."/>
            <person name="James T.Y."/>
            <person name="O'Malley M.A."/>
            <person name="Stajich J.E."/>
            <person name="Spatafora J.W."/>
            <person name="Visel A."/>
            <person name="Grigoriev I.V."/>
        </authorList>
    </citation>
    <scope>NUCLEOTIDE SEQUENCE [LARGE SCALE GENOMIC DNA]</scope>
    <source>
        <strain evidence="3 4">NRRL 3116</strain>
    </source>
</reference>
<keyword evidence="2" id="KW-0472">Membrane</keyword>
<accession>A0A1Y2H5Y5</accession>
<protein>
    <recommendedName>
        <fullName evidence="5">Galactose oxidase</fullName>
    </recommendedName>
</protein>
<comment type="caution">
    <text evidence="3">The sequence shown here is derived from an EMBL/GenBank/DDBJ whole genome shotgun (WGS) entry which is preliminary data.</text>
</comment>
<evidence type="ECO:0000256" key="1">
    <source>
        <dbReference type="SAM" id="MobiDB-lite"/>
    </source>
</evidence>
<keyword evidence="2" id="KW-0812">Transmembrane</keyword>
<evidence type="ECO:0008006" key="5">
    <source>
        <dbReference type="Google" id="ProtNLM"/>
    </source>
</evidence>
<dbReference type="InParanoid" id="A0A1Y2H5Y5"/>
<dbReference type="AlphaFoldDB" id="A0A1Y2H5Y5"/>
<organism evidence="3 4">
    <name type="scientific">Lobosporangium transversale</name>
    <dbReference type="NCBI Taxonomy" id="64571"/>
    <lineage>
        <taxon>Eukaryota</taxon>
        <taxon>Fungi</taxon>
        <taxon>Fungi incertae sedis</taxon>
        <taxon>Mucoromycota</taxon>
        <taxon>Mortierellomycotina</taxon>
        <taxon>Mortierellomycetes</taxon>
        <taxon>Mortierellales</taxon>
        <taxon>Mortierellaceae</taxon>
        <taxon>Lobosporangium</taxon>
    </lineage>
</organism>
<evidence type="ECO:0000313" key="3">
    <source>
        <dbReference type="EMBL" id="ORZ29113.1"/>
    </source>
</evidence>
<dbReference type="Gene3D" id="2.120.10.80">
    <property type="entry name" value="Kelch-type beta propeller"/>
    <property type="match status" value="1"/>
</dbReference>
<keyword evidence="2" id="KW-1133">Transmembrane helix</keyword>
<dbReference type="InterPro" id="IPR015915">
    <property type="entry name" value="Kelch-typ_b-propeller"/>
</dbReference>
<evidence type="ECO:0000313" key="4">
    <source>
        <dbReference type="Proteomes" id="UP000193648"/>
    </source>
</evidence>
<keyword evidence="4" id="KW-1185">Reference proteome</keyword>
<dbReference type="Proteomes" id="UP000193648">
    <property type="component" value="Unassembled WGS sequence"/>
</dbReference>
<feature type="compositionally biased region" description="Low complexity" evidence="1">
    <location>
        <begin position="108"/>
        <end position="129"/>
    </location>
</feature>
<feature type="region of interest" description="Disordered" evidence="1">
    <location>
        <begin position="108"/>
        <end position="135"/>
    </location>
</feature>
<dbReference type="RefSeq" id="XP_021886786.1">
    <property type="nucleotide sequence ID" value="XM_022019420.1"/>
</dbReference>
<proteinExistence type="predicted"/>
<dbReference type="OrthoDB" id="10251809at2759"/>
<feature type="transmembrane region" description="Helical" evidence="2">
    <location>
        <begin position="139"/>
        <end position="160"/>
    </location>
</feature>
<gene>
    <name evidence="3" type="ORF">BCR41DRAFT_11584</name>
</gene>
<dbReference type="EMBL" id="MCFF01000001">
    <property type="protein sequence ID" value="ORZ29113.1"/>
    <property type="molecule type" value="Genomic_DNA"/>
</dbReference>
<dbReference type="SUPFAM" id="SSF50965">
    <property type="entry name" value="Galactose oxidase, central domain"/>
    <property type="match status" value="1"/>
</dbReference>
<evidence type="ECO:0000256" key="2">
    <source>
        <dbReference type="SAM" id="Phobius"/>
    </source>
</evidence>